<dbReference type="AlphaFoldDB" id="A0A5A5TDA0"/>
<dbReference type="EMBL" id="BIXY01000044">
    <property type="protein sequence ID" value="GCF09510.1"/>
    <property type="molecule type" value="Genomic_DNA"/>
</dbReference>
<evidence type="ECO:0000313" key="7">
    <source>
        <dbReference type="Proteomes" id="UP000322530"/>
    </source>
</evidence>
<gene>
    <name evidence="6" type="ORF">KDI_30740</name>
</gene>
<comment type="pathway">
    <text evidence="3">Amino-acid biosynthesis; ergothioneine biosynthesis.</text>
</comment>
<reference evidence="6 7" key="1">
    <citation type="submission" date="2019-01" db="EMBL/GenBank/DDBJ databases">
        <title>Draft genome sequence of Dictyobacter sp. Uno17.</title>
        <authorList>
            <person name="Wang C.M."/>
            <person name="Zheng Y."/>
            <person name="Sakai Y."/>
            <person name="Abe K."/>
            <person name="Yokota A."/>
            <person name="Yabe S."/>
        </authorList>
    </citation>
    <scope>NUCLEOTIDE SEQUENCE [LARGE SCALE GENOMIC DNA]</scope>
    <source>
        <strain evidence="6 7">Uno17</strain>
    </source>
</reference>
<keyword evidence="1" id="KW-0560">Oxidoreductase</keyword>
<dbReference type="InterPro" id="IPR017806">
    <property type="entry name" value="EgtB"/>
</dbReference>
<feature type="domain" description="Sulfatase-modifying factor enzyme-like" evidence="4">
    <location>
        <begin position="206"/>
        <end position="325"/>
    </location>
</feature>
<accession>A0A5A5TDA0</accession>
<dbReference type="Gene3D" id="3.90.1580.10">
    <property type="entry name" value="paralog of FGE (formylglycine-generating enzyme)"/>
    <property type="match status" value="2"/>
</dbReference>
<evidence type="ECO:0000259" key="5">
    <source>
        <dbReference type="Pfam" id="PF12867"/>
    </source>
</evidence>
<name>A0A5A5TDA0_9CHLR</name>
<sequence>MAKNIQDYATQTQPSPRQSLIDCYTRVRHFTEQLCVPLETEDYVIQSMPDVSPTRWHLAHTAWFFETFLLSPNVADYASPHPQYAYLFNSYYNSVGERHNRSQRGLISRPTVSETYTYRHYVDQCVTDFLASCDEQLLEKITPVLTLGIHHEQQHQELMVTDIKHVLSCNPLYPAYHEQIPQKTAQVPPLEWISYPEQLAWIGYQGQDFSYDNEGPVHRQFVDAYQLASRLITNREYLDFMQDGGYQNPLLWLSSGWNTVQAEHWQAPLYWIKQDHDWYVMTLSGLRLVDPDEPVCHVSYYEADAYARWAKARLATEAEWEIAASHLPITGNFAEQRTFHPEPLSTLLTSDQPAQMFGDVWEWTQSAYLPYHGYQPAPGALGEYNGKFMCNQFVLRGGSCATSITHIRPTYRNFFPPDARWQFMGIRLAREV</sequence>
<dbReference type="InterPro" id="IPR024775">
    <property type="entry name" value="DinB-like"/>
</dbReference>
<dbReference type="PANTHER" id="PTHR23150">
    <property type="entry name" value="SULFATASE MODIFYING FACTOR 1, 2"/>
    <property type="match status" value="1"/>
</dbReference>
<proteinExistence type="predicted"/>
<evidence type="ECO:0000259" key="4">
    <source>
        <dbReference type="Pfam" id="PF03781"/>
    </source>
</evidence>
<evidence type="ECO:0000313" key="6">
    <source>
        <dbReference type="EMBL" id="GCF09510.1"/>
    </source>
</evidence>
<keyword evidence="7" id="KW-1185">Reference proteome</keyword>
<dbReference type="GO" id="GO:0052699">
    <property type="term" value="P:ergothioneine biosynthetic process"/>
    <property type="evidence" value="ECO:0007669"/>
    <property type="project" value="InterPro"/>
</dbReference>
<evidence type="ECO:0000256" key="3">
    <source>
        <dbReference type="ARBA" id="ARBA00037882"/>
    </source>
</evidence>
<dbReference type="InterPro" id="IPR051043">
    <property type="entry name" value="Sulfatase_Mod_Factor_Kinase"/>
</dbReference>
<feature type="domain" description="DinB-like" evidence="5">
    <location>
        <begin position="25"/>
        <end position="158"/>
    </location>
</feature>
<organism evidence="6 7">
    <name type="scientific">Dictyobacter arantiisoli</name>
    <dbReference type="NCBI Taxonomy" id="2014874"/>
    <lineage>
        <taxon>Bacteria</taxon>
        <taxon>Bacillati</taxon>
        <taxon>Chloroflexota</taxon>
        <taxon>Ktedonobacteria</taxon>
        <taxon>Ktedonobacterales</taxon>
        <taxon>Dictyobacteraceae</taxon>
        <taxon>Dictyobacter</taxon>
    </lineage>
</organism>
<evidence type="ECO:0000256" key="2">
    <source>
        <dbReference type="ARBA" id="ARBA00023004"/>
    </source>
</evidence>
<dbReference type="InterPro" id="IPR034660">
    <property type="entry name" value="DinB/YfiT-like"/>
</dbReference>
<dbReference type="NCBIfam" id="TIGR03440">
    <property type="entry name" value="egtB_TIGR03440"/>
    <property type="match status" value="1"/>
</dbReference>
<feature type="domain" description="Sulfatase-modifying factor enzyme-like" evidence="4">
    <location>
        <begin position="355"/>
        <end position="430"/>
    </location>
</feature>
<dbReference type="Proteomes" id="UP000322530">
    <property type="component" value="Unassembled WGS sequence"/>
</dbReference>
<dbReference type="InterPro" id="IPR005532">
    <property type="entry name" value="SUMF_dom"/>
</dbReference>
<dbReference type="RefSeq" id="WP_235932595.1">
    <property type="nucleotide sequence ID" value="NZ_BIXY01000044.1"/>
</dbReference>
<dbReference type="PANTHER" id="PTHR23150:SF36">
    <property type="entry name" value="HERCYNINE OXYGENASE"/>
    <property type="match status" value="1"/>
</dbReference>
<dbReference type="SUPFAM" id="SSF109854">
    <property type="entry name" value="DinB/YfiT-like putative metalloenzymes"/>
    <property type="match status" value="1"/>
</dbReference>
<dbReference type="Pfam" id="PF03781">
    <property type="entry name" value="FGE-sulfatase"/>
    <property type="match status" value="2"/>
</dbReference>
<comment type="caution">
    <text evidence="6">The sequence shown here is derived from an EMBL/GenBank/DDBJ whole genome shotgun (WGS) entry which is preliminary data.</text>
</comment>
<dbReference type="SUPFAM" id="SSF56436">
    <property type="entry name" value="C-type lectin-like"/>
    <property type="match status" value="1"/>
</dbReference>
<protein>
    <submittedName>
        <fullName evidence="6">Ergothioneine biosynthesis protein EgtB</fullName>
    </submittedName>
</protein>
<evidence type="ECO:0000256" key="1">
    <source>
        <dbReference type="ARBA" id="ARBA00023002"/>
    </source>
</evidence>
<dbReference type="Pfam" id="PF12867">
    <property type="entry name" value="DinB_2"/>
    <property type="match status" value="1"/>
</dbReference>
<keyword evidence="2" id="KW-0408">Iron</keyword>
<dbReference type="InterPro" id="IPR016187">
    <property type="entry name" value="CTDL_fold"/>
</dbReference>
<dbReference type="InterPro" id="IPR042095">
    <property type="entry name" value="SUMF_sf"/>
</dbReference>